<evidence type="ECO:0000256" key="3">
    <source>
        <dbReference type="ARBA" id="ARBA00022723"/>
    </source>
</evidence>
<keyword evidence="3" id="KW-0479">Metal-binding</keyword>
<dbReference type="InterPro" id="IPR002582">
    <property type="entry name" value="ACPS"/>
</dbReference>
<evidence type="ECO:0000256" key="4">
    <source>
        <dbReference type="ARBA" id="ARBA00022832"/>
    </source>
</evidence>
<keyword evidence="7" id="KW-0275">Fatty acid biosynthesis</keyword>
<evidence type="ECO:0000256" key="5">
    <source>
        <dbReference type="ARBA" id="ARBA00022842"/>
    </source>
</evidence>
<keyword evidence="4" id="KW-0276">Fatty acid metabolism</keyword>
<dbReference type="Gene3D" id="3.90.470.20">
    <property type="entry name" value="4'-phosphopantetheinyl transferase domain"/>
    <property type="match status" value="1"/>
</dbReference>
<protein>
    <submittedName>
        <fullName evidence="9">4'-phosphopantetheinyl transferase family protein</fullName>
    </submittedName>
</protein>
<dbReference type="Proteomes" id="UP000590412">
    <property type="component" value="Unassembled WGS sequence"/>
</dbReference>
<dbReference type="AlphaFoldDB" id="A0A8X7NN74"/>
<keyword evidence="2 9" id="KW-0808">Transferase</keyword>
<dbReference type="InterPro" id="IPR008278">
    <property type="entry name" value="4-PPantetheinyl_Trfase_dom"/>
</dbReference>
<name>A0A8X7NN74_CANPA</name>
<sequence>MQNVVSPPPNSALSMTRCPPTTAKKVGLVVGIGIDVIKASRFEKLLKAKTSSFAERLCKRILHPTKELPRFHKMNTDRQVQFLTGSWAAKEALFKTLQQDEQNEFNFNEWYRFNDETGKPFIWNDKYDPNCEEFHLSISHDDSLVVATVLRQRFHKFVFE</sequence>
<keyword evidence="1" id="KW-0444">Lipid biosynthesis</keyword>
<evidence type="ECO:0000256" key="7">
    <source>
        <dbReference type="ARBA" id="ARBA00023160"/>
    </source>
</evidence>
<reference evidence="9" key="1">
    <citation type="submission" date="2020-03" db="EMBL/GenBank/DDBJ databases">
        <title>FDA dAtabase for Regulatory Grade micrObial Sequences (FDA-ARGOS): Supporting development and validation of Infectious Disease Dx tests.</title>
        <authorList>
            <person name="Campos J."/>
            <person name="Goldberg B."/>
            <person name="Tallon L."/>
            <person name="Sadzewicz L."/>
            <person name="Vavikolanu K."/>
            <person name="Mehta A."/>
            <person name="Aluvathingal J."/>
            <person name="Nadendla S."/>
            <person name="Nandy P."/>
            <person name="Geyer C."/>
            <person name="Yan Y."/>
            <person name="Sichtig H."/>
        </authorList>
    </citation>
    <scope>NUCLEOTIDE SEQUENCE [LARGE SCALE GENOMIC DNA]</scope>
    <source>
        <strain evidence="9">FDAARGOS_652</strain>
    </source>
</reference>
<evidence type="ECO:0000313" key="9">
    <source>
        <dbReference type="EMBL" id="KAF6052800.1"/>
    </source>
</evidence>
<comment type="caution">
    <text evidence="9">The sequence shown here is derived from an EMBL/GenBank/DDBJ whole genome shotgun (WGS) entry which is preliminary data.</text>
</comment>
<dbReference type="Pfam" id="PF01648">
    <property type="entry name" value="ACPS"/>
    <property type="match status" value="1"/>
</dbReference>
<dbReference type="InterPro" id="IPR037143">
    <property type="entry name" value="4-PPantetheinyl_Trfase_dom_sf"/>
</dbReference>
<dbReference type="GO" id="GO:0008897">
    <property type="term" value="F:holo-[acyl-carrier-protein] synthase activity"/>
    <property type="evidence" value="ECO:0007669"/>
    <property type="project" value="InterPro"/>
</dbReference>
<organism evidence="9 10">
    <name type="scientific">Candida parapsilosis</name>
    <name type="common">Yeast</name>
    <dbReference type="NCBI Taxonomy" id="5480"/>
    <lineage>
        <taxon>Eukaryota</taxon>
        <taxon>Fungi</taxon>
        <taxon>Dikarya</taxon>
        <taxon>Ascomycota</taxon>
        <taxon>Saccharomycotina</taxon>
        <taxon>Pichiomycetes</taxon>
        <taxon>Debaryomycetaceae</taxon>
        <taxon>Candida/Lodderomyces clade</taxon>
        <taxon>Candida</taxon>
    </lineage>
</organism>
<feature type="domain" description="4'-phosphopantetheinyl transferase" evidence="8">
    <location>
        <begin position="31"/>
        <end position="147"/>
    </location>
</feature>
<accession>A0A8X7NN74</accession>
<dbReference type="OrthoDB" id="15433at2759"/>
<gene>
    <name evidence="9" type="ORF">FOB60_003056</name>
</gene>
<dbReference type="EMBL" id="JABWAB010000004">
    <property type="protein sequence ID" value="KAF6052800.1"/>
    <property type="molecule type" value="Genomic_DNA"/>
</dbReference>
<dbReference type="InterPro" id="IPR004568">
    <property type="entry name" value="Ppantetheine-prot_Trfase_dom"/>
</dbReference>
<dbReference type="GO" id="GO:0000287">
    <property type="term" value="F:magnesium ion binding"/>
    <property type="evidence" value="ECO:0007669"/>
    <property type="project" value="InterPro"/>
</dbReference>
<dbReference type="SUPFAM" id="SSF56214">
    <property type="entry name" value="4'-phosphopantetheinyl transferase"/>
    <property type="match status" value="1"/>
</dbReference>
<evidence type="ECO:0000256" key="6">
    <source>
        <dbReference type="ARBA" id="ARBA00023098"/>
    </source>
</evidence>
<keyword evidence="5" id="KW-0460">Magnesium</keyword>
<evidence type="ECO:0000313" key="10">
    <source>
        <dbReference type="Proteomes" id="UP000590412"/>
    </source>
</evidence>
<evidence type="ECO:0000256" key="1">
    <source>
        <dbReference type="ARBA" id="ARBA00022516"/>
    </source>
</evidence>
<proteinExistence type="inferred from homology"/>
<evidence type="ECO:0000256" key="2">
    <source>
        <dbReference type="ARBA" id="ARBA00022679"/>
    </source>
</evidence>
<dbReference type="HAMAP" id="MF_00101">
    <property type="entry name" value="AcpS"/>
    <property type="match status" value="1"/>
</dbReference>
<evidence type="ECO:0000259" key="8">
    <source>
        <dbReference type="Pfam" id="PF01648"/>
    </source>
</evidence>
<keyword evidence="6" id="KW-0443">Lipid metabolism</keyword>
<dbReference type="GO" id="GO:0006633">
    <property type="term" value="P:fatty acid biosynthetic process"/>
    <property type="evidence" value="ECO:0007669"/>
    <property type="project" value="UniProtKB-KW"/>
</dbReference>
<dbReference type="NCBIfam" id="TIGR00556">
    <property type="entry name" value="pantethn_trn"/>
    <property type="match status" value="1"/>
</dbReference>